<evidence type="ECO:0000313" key="2">
    <source>
        <dbReference type="Proteomes" id="UP000199345"/>
    </source>
</evidence>
<accession>A0A1I0AKA4</accession>
<reference evidence="2" key="1">
    <citation type="submission" date="2016-10" db="EMBL/GenBank/DDBJ databases">
        <authorList>
            <person name="Varghese N."/>
            <person name="Submissions S."/>
        </authorList>
    </citation>
    <scope>NUCLEOTIDE SEQUENCE [LARGE SCALE GENOMIC DNA]</scope>
    <source>
        <strain evidence="2">Nm71</strain>
    </source>
</reference>
<organism evidence="1 2">
    <name type="scientific">Nitrosomonas marina</name>
    <dbReference type="NCBI Taxonomy" id="917"/>
    <lineage>
        <taxon>Bacteria</taxon>
        <taxon>Pseudomonadati</taxon>
        <taxon>Pseudomonadota</taxon>
        <taxon>Betaproteobacteria</taxon>
        <taxon>Nitrosomonadales</taxon>
        <taxon>Nitrosomonadaceae</taxon>
        <taxon>Nitrosomonas</taxon>
    </lineage>
</organism>
<proteinExistence type="predicted"/>
<evidence type="ECO:0000313" key="1">
    <source>
        <dbReference type="EMBL" id="SES94733.1"/>
    </source>
</evidence>
<protein>
    <submittedName>
        <fullName evidence="1">Uncharacterized protein</fullName>
    </submittedName>
</protein>
<dbReference type="AlphaFoldDB" id="A0A1I0AKA4"/>
<dbReference type="OrthoDB" id="8549108at2"/>
<keyword evidence="2" id="KW-1185">Reference proteome</keyword>
<name>A0A1I0AKA4_9PROT</name>
<dbReference type="Proteomes" id="UP000199345">
    <property type="component" value="Unassembled WGS sequence"/>
</dbReference>
<dbReference type="EMBL" id="FOIA01000007">
    <property type="protein sequence ID" value="SES94733.1"/>
    <property type="molecule type" value="Genomic_DNA"/>
</dbReference>
<gene>
    <name evidence="1" type="ORF">SAMN05216326_10795</name>
</gene>
<sequence>MLRFVIAIFRYALDVFDPENYQGSSDGVFTAEELGVAHLPNLPATTETLESLIYGTMVNAFRAIDESEIIQIASYFRSHPDLIDNPDTSEFAALMNDVFSDRPADPIYRNDTQLAHAVYQATNVLIDDIIRNDFEDILIMSLIDVTAASMLELISNGRADIFFDSGGVFL</sequence>
<dbReference type="RefSeq" id="WP_090657246.1">
    <property type="nucleotide sequence ID" value="NZ_FOIA01000007.1"/>
</dbReference>